<keyword evidence="3" id="KW-1185">Reference proteome</keyword>
<organism evidence="2 3">
    <name type="scientific">Dipteronia sinensis</name>
    <dbReference type="NCBI Taxonomy" id="43782"/>
    <lineage>
        <taxon>Eukaryota</taxon>
        <taxon>Viridiplantae</taxon>
        <taxon>Streptophyta</taxon>
        <taxon>Embryophyta</taxon>
        <taxon>Tracheophyta</taxon>
        <taxon>Spermatophyta</taxon>
        <taxon>Magnoliopsida</taxon>
        <taxon>eudicotyledons</taxon>
        <taxon>Gunneridae</taxon>
        <taxon>Pentapetalae</taxon>
        <taxon>rosids</taxon>
        <taxon>malvids</taxon>
        <taxon>Sapindales</taxon>
        <taxon>Sapindaceae</taxon>
        <taxon>Hippocastanoideae</taxon>
        <taxon>Acereae</taxon>
        <taxon>Dipteronia</taxon>
    </lineage>
</organism>
<dbReference type="PANTHER" id="PTHR33116">
    <property type="entry name" value="REVERSE TRANSCRIPTASE ZINC-BINDING DOMAIN-CONTAINING PROTEIN-RELATED-RELATED"/>
    <property type="match status" value="1"/>
</dbReference>
<evidence type="ECO:0000313" key="2">
    <source>
        <dbReference type="EMBL" id="KAK3199206.1"/>
    </source>
</evidence>
<dbReference type="AlphaFoldDB" id="A0AAE0A3C4"/>
<dbReference type="Pfam" id="PF00078">
    <property type="entry name" value="RVT_1"/>
    <property type="match status" value="1"/>
</dbReference>
<feature type="domain" description="Reverse transcriptase" evidence="1">
    <location>
        <begin position="45"/>
        <end position="134"/>
    </location>
</feature>
<accession>A0AAE0A3C4</accession>
<comment type="caution">
    <text evidence="2">The sequence shown here is derived from an EMBL/GenBank/DDBJ whole genome shotgun (WGS) entry which is preliminary data.</text>
</comment>
<protein>
    <recommendedName>
        <fullName evidence="1">Reverse transcriptase domain-containing protein</fullName>
    </recommendedName>
</protein>
<evidence type="ECO:0000313" key="3">
    <source>
        <dbReference type="Proteomes" id="UP001281410"/>
    </source>
</evidence>
<dbReference type="EMBL" id="JANJYJ010000007">
    <property type="protein sequence ID" value="KAK3199206.1"/>
    <property type="molecule type" value="Genomic_DNA"/>
</dbReference>
<dbReference type="PANTHER" id="PTHR33116:SF80">
    <property type="entry name" value="REVERSE TRANSCRIPTASE ZINC-BINDING DOMAIN-CONTAINING PROTEIN"/>
    <property type="match status" value="1"/>
</dbReference>
<dbReference type="InterPro" id="IPR000477">
    <property type="entry name" value="RT_dom"/>
</dbReference>
<name>A0AAE0A3C4_9ROSI</name>
<gene>
    <name evidence="2" type="ORF">Dsin_022621</name>
</gene>
<dbReference type="Proteomes" id="UP001281410">
    <property type="component" value="Unassembled WGS sequence"/>
</dbReference>
<dbReference type="InterPro" id="IPR043502">
    <property type="entry name" value="DNA/RNA_pol_sf"/>
</dbReference>
<sequence>MSCLDIVKEDKTDAAKDFFQGTPLSRFYSSSFIVLILKVDNPSSFDKFRPISLCSVAYKIFSKIIVFRLTDVVEKLVSHEQGAFILGRSIFEIITLAQEMVHSLHKKRTGANVMVKLDMDKAYDRVNWSFLLETSIRNLANALETYEKWSGQRISKAKSALFPSKYITPASKRGLLRITGFLEGKFPVTYLGEPLVSRKSTSRIMEPLVEKIRKKIAGWKFKLLSQGGRLILLRHVLSSMPIHWMSVINVPLARRSTALTTAWPPSRLVAAVNEAKYCRNDHILVRKGRPNDSRFWRSMVAIIPEVMDNIKILVRGGNSSFWFDRWLASSPLSVRTEDISNNKMCIKDCWLNNNWNSDLLLELVGADRTMEILHNVPAGKRGQDVFIWKPTADGKFSTAIAWEALRSRCDNFCVE</sequence>
<evidence type="ECO:0000259" key="1">
    <source>
        <dbReference type="Pfam" id="PF00078"/>
    </source>
</evidence>
<dbReference type="CDD" id="cd01650">
    <property type="entry name" value="RT_nLTR_like"/>
    <property type="match status" value="1"/>
</dbReference>
<proteinExistence type="predicted"/>
<dbReference type="SUPFAM" id="SSF56672">
    <property type="entry name" value="DNA/RNA polymerases"/>
    <property type="match status" value="1"/>
</dbReference>
<reference evidence="2" key="1">
    <citation type="journal article" date="2023" name="Plant J.">
        <title>Genome sequences and population genomics provide insights into the demographic history, inbreeding, and mutation load of two 'living fossil' tree species of Dipteronia.</title>
        <authorList>
            <person name="Feng Y."/>
            <person name="Comes H.P."/>
            <person name="Chen J."/>
            <person name="Zhu S."/>
            <person name="Lu R."/>
            <person name="Zhang X."/>
            <person name="Li P."/>
            <person name="Qiu J."/>
            <person name="Olsen K.M."/>
            <person name="Qiu Y."/>
        </authorList>
    </citation>
    <scope>NUCLEOTIDE SEQUENCE</scope>
    <source>
        <strain evidence="2">NBL</strain>
    </source>
</reference>